<keyword evidence="4" id="KW-0175">Coiled coil</keyword>
<organism evidence="6 7">
    <name type="scientific">Rossellomorea vietnamensis</name>
    <dbReference type="NCBI Taxonomy" id="218284"/>
    <lineage>
        <taxon>Bacteria</taxon>
        <taxon>Bacillati</taxon>
        <taxon>Bacillota</taxon>
        <taxon>Bacilli</taxon>
        <taxon>Bacillales</taxon>
        <taxon>Bacillaceae</taxon>
        <taxon>Rossellomorea</taxon>
    </lineage>
</organism>
<dbReference type="InterPro" id="IPR017599">
    <property type="entry name" value="DNA_S_DndD"/>
</dbReference>
<reference evidence="6 7" key="1">
    <citation type="submission" date="2015-08" db="EMBL/GenBank/DDBJ databases">
        <title>Draft Genome Sequence of Bacillus vietnamensis UCD-SED5.</title>
        <authorList>
            <person name="Lee R.D."/>
            <person name="Jospin G."/>
            <person name="Lang J.M."/>
            <person name="Coil D.A."/>
            <person name="Eisen J.A."/>
        </authorList>
    </citation>
    <scope>NUCLEOTIDE SEQUENCE [LARGE SCALE GENOMIC DNA]</scope>
    <source>
        <strain evidence="6 7">UCD-SED5</strain>
    </source>
</reference>
<evidence type="ECO:0000259" key="5">
    <source>
        <dbReference type="Pfam" id="PF13476"/>
    </source>
</evidence>
<comment type="similarity">
    <text evidence="1">Belongs to the SMC family. SbcC subfamily.</text>
</comment>
<evidence type="ECO:0000256" key="2">
    <source>
        <dbReference type="ARBA" id="ARBA00011322"/>
    </source>
</evidence>
<dbReference type="PANTHER" id="PTHR32114:SF2">
    <property type="entry name" value="ABC TRANSPORTER ABCH.3"/>
    <property type="match status" value="1"/>
</dbReference>
<dbReference type="SUPFAM" id="SSF52540">
    <property type="entry name" value="P-loop containing nucleoside triphosphate hydrolases"/>
    <property type="match status" value="2"/>
</dbReference>
<feature type="coiled-coil region" evidence="4">
    <location>
        <begin position="207"/>
        <end position="255"/>
    </location>
</feature>
<feature type="coiled-coil region" evidence="4">
    <location>
        <begin position="432"/>
        <end position="473"/>
    </location>
</feature>
<dbReference type="OrthoDB" id="9795626at2"/>
<evidence type="ECO:0000256" key="3">
    <source>
        <dbReference type="ARBA" id="ARBA00013368"/>
    </source>
</evidence>
<dbReference type="AlphaFoldDB" id="A0A0N8GG71"/>
<name>A0A0N8GG71_9BACI</name>
<protein>
    <recommendedName>
        <fullName evidence="3">Nuclease SbcCD subunit C</fullName>
    </recommendedName>
</protein>
<dbReference type="PATRIC" id="fig|218284.4.peg.2719"/>
<comment type="subunit">
    <text evidence="2">Heterodimer of SbcC and SbcD.</text>
</comment>
<evidence type="ECO:0000313" key="7">
    <source>
        <dbReference type="Proteomes" id="UP000050398"/>
    </source>
</evidence>
<evidence type="ECO:0000313" key="6">
    <source>
        <dbReference type="EMBL" id="KPL57682.1"/>
    </source>
</evidence>
<evidence type="ECO:0000256" key="1">
    <source>
        <dbReference type="ARBA" id="ARBA00006930"/>
    </source>
</evidence>
<dbReference type="NCBIfam" id="TIGR03185">
    <property type="entry name" value="DNA_S_dndD"/>
    <property type="match status" value="1"/>
</dbReference>
<dbReference type="Proteomes" id="UP000050398">
    <property type="component" value="Unassembled WGS sequence"/>
</dbReference>
<sequence length="661" mass="76650">MYIKKIHLTNIGPYRGMHTIDLSTSSSKNTVLIGGENGAGKTTLLNSIKMGLFGSFAFGYKTENKEYLKRVDSLLNYSAKINNENNFRLRIDFEVIDDLTKKEYSLYRSWRYQNENVKESLDVLQNGKFLNDYEREVFQSKLKEIMPPHLLDLCLFDGEEISRIINNNLLSSYIEKLTNVLFNLDLFEVMEKDLDQYSQQSARTASLNDQEKELINLKETKSSHQNNIMEYQKKIHDLSIQRQTVEEEYERIKSDFEIHGGLVRDQRESINQSIVGLENDRKQNQELLKNFVASTLPFYLAKDLVKETREQLLNEEKFQLFSSLDEKLTIDKIKSILKQLELTPNENSENVLRQEILSTVKPSESTDLIHGASFSEGNQVENIYQEVQTNKLNSYISVIDENKAKLKEIQELRGKIKINDSSSEFSGMVSDMEKYNSQLHSITQDIEAAQSSLVELQTQLDKVNASIETIEFKFRDQEKSRNSFVESQKIISLSQKFRKLQLQKKLQEVQMETLRMLNKLMRKQNYIASIKIDSSTFEVSLYDQNNEAMEKSTLSAGEKEILLLSIIWAIFKCSGRNVPFIFDTLLGRLDRSHKQSILTHYIPNCGRQAIVLSTDSEIDESTYNLLHNYTAKEYTLDFDVNNKETTILNDYFSFKGMEVNQ</sequence>
<dbReference type="GO" id="GO:0016887">
    <property type="term" value="F:ATP hydrolysis activity"/>
    <property type="evidence" value="ECO:0007669"/>
    <property type="project" value="InterPro"/>
</dbReference>
<dbReference type="PANTHER" id="PTHR32114">
    <property type="entry name" value="ABC TRANSPORTER ABCH.3"/>
    <property type="match status" value="1"/>
</dbReference>
<accession>A0A0N8GG71</accession>
<proteinExistence type="inferred from homology"/>
<dbReference type="Gene3D" id="3.40.50.300">
    <property type="entry name" value="P-loop containing nucleotide triphosphate hydrolases"/>
    <property type="match status" value="2"/>
</dbReference>
<evidence type="ECO:0000256" key="4">
    <source>
        <dbReference type="SAM" id="Coils"/>
    </source>
</evidence>
<dbReference type="GO" id="GO:0006302">
    <property type="term" value="P:double-strand break repair"/>
    <property type="evidence" value="ECO:0007669"/>
    <property type="project" value="InterPro"/>
</dbReference>
<feature type="domain" description="Rad50/SbcC-type AAA" evidence="5">
    <location>
        <begin position="5"/>
        <end position="236"/>
    </location>
</feature>
<comment type="caution">
    <text evidence="6">The sequence shown here is derived from an EMBL/GenBank/DDBJ whole genome shotgun (WGS) entry which is preliminary data.</text>
</comment>
<dbReference type="InterPro" id="IPR027417">
    <property type="entry name" value="P-loop_NTPase"/>
</dbReference>
<dbReference type="Pfam" id="PF13476">
    <property type="entry name" value="AAA_23"/>
    <property type="match status" value="1"/>
</dbReference>
<dbReference type="EMBL" id="LIXZ01000031">
    <property type="protein sequence ID" value="KPL57682.1"/>
    <property type="molecule type" value="Genomic_DNA"/>
</dbReference>
<dbReference type="RefSeq" id="WP_060674957.1">
    <property type="nucleotide sequence ID" value="NZ_LIXZ01000031.1"/>
</dbReference>
<dbReference type="InterPro" id="IPR038729">
    <property type="entry name" value="Rad50/SbcC_AAA"/>
</dbReference>
<gene>
    <name evidence="6" type="ORF">AM506_20865</name>
</gene>